<reference evidence="7 8" key="1">
    <citation type="submission" date="2019-01" db="EMBL/GenBank/DDBJ databases">
        <authorList>
            <person name="Sayadi A."/>
        </authorList>
    </citation>
    <scope>NUCLEOTIDE SEQUENCE [LARGE SCALE GENOMIC DNA]</scope>
</reference>
<evidence type="ECO:0000256" key="5">
    <source>
        <dbReference type="ARBA" id="ARBA00047658"/>
    </source>
</evidence>
<evidence type="ECO:0000313" key="8">
    <source>
        <dbReference type="Proteomes" id="UP000410492"/>
    </source>
</evidence>
<evidence type="ECO:0000256" key="2">
    <source>
        <dbReference type="ARBA" id="ARBA00022602"/>
    </source>
</evidence>
<dbReference type="GO" id="GO:0004663">
    <property type="term" value="F:Rab geranylgeranyltransferase activity"/>
    <property type="evidence" value="ECO:0007669"/>
    <property type="project" value="UniProtKB-UniRule"/>
</dbReference>
<dbReference type="PROSITE" id="PS51147">
    <property type="entry name" value="PFTA"/>
    <property type="match status" value="2"/>
</dbReference>
<dbReference type="SUPFAM" id="SSF48439">
    <property type="entry name" value="Protein prenylyltransferase"/>
    <property type="match status" value="1"/>
</dbReference>
<proteinExistence type="inferred from homology"/>
<comment type="similarity">
    <text evidence="1 6">Belongs to the protein prenyltransferase subunit alpha family.</text>
</comment>
<evidence type="ECO:0000256" key="1">
    <source>
        <dbReference type="ARBA" id="ARBA00006734"/>
    </source>
</evidence>
<dbReference type="InterPro" id="IPR002088">
    <property type="entry name" value="Prenyl_trans_a"/>
</dbReference>
<sequence length="119" mass="14223">MNLSYAPIHCWDYRRLLVNKIGVSLEDELKFSNDRLNENFSNYSSWHYRSTLRNLDENSIGYELKLVQNAIFTDPSDTSAWFYLRWVLSNPALTKEKKTQLMEALEQLEELEPNCKFWH</sequence>
<comment type="catalytic activity">
    <reaction evidence="5 6">
        <text>geranylgeranyl diphosphate + L-cysteinyl-[protein] = S-geranylgeranyl-L-cysteinyl-[protein] + diphosphate</text>
        <dbReference type="Rhea" id="RHEA:21240"/>
        <dbReference type="Rhea" id="RHEA-COMP:10131"/>
        <dbReference type="Rhea" id="RHEA-COMP:11537"/>
        <dbReference type="ChEBI" id="CHEBI:29950"/>
        <dbReference type="ChEBI" id="CHEBI:33019"/>
        <dbReference type="ChEBI" id="CHEBI:57533"/>
        <dbReference type="ChEBI" id="CHEBI:86021"/>
        <dbReference type="EC" id="2.5.1.60"/>
    </reaction>
</comment>
<dbReference type="GO" id="GO:0097354">
    <property type="term" value="P:prenylation"/>
    <property type="evidence" value="ECO:0007669"/>
    <property type="project" value="UniProtKB-UniRule"/>
</dbReference>
<keyword evidence="2 6" id="KW-0637">Prenyltransferase</keyword>
<accession>A0A653DGK4</accession>
<dbReference type="OrthoDB" id="1658at2759"/>
<dbReference type="AlphaFoldDB" id="A0A653DGK4"/>
<dbReference type="Proteomes" id="UP000410492">
    <property type="component" value="Unassembled WGS sequence"/>
</dbReference>
<dbReference type="Gene3D" id="1.25.40.120">
    <property type="entry name" value="Protein prenylyltransferase"/>
    <property type="match status" value="1"/>
</dbReference>
<organism evidence="7 8">
    <name type="scientific">Callosobruchus maculatus</name>
    <name type="common">Southern cowpea weevil</name>
    <name type="synonym">Pulse bruchid</name>
    <dbReference type="NCBI Taxonomy" id="64391"/>
    <lineage>
        <taxon>Eukaryota</taxon>
        <taxon>Metazoa</taxon>
        <taxon>Ecdysozoa</taxon>
        <taxon>Arthropoda</taxon>
        <taxon>Hexapoda</taxon>
        <taxon>Insecta</taxon>
        <taxon>Pterygota</taxon>
        <taxon>Neoptera</taxon>
        <taxon>Endopterygota</taxon>
        <taxon>Coleoptera</taxon>
        <taxon>Polyphaga</taxon>
        <taxon>Cucujiformia</taxon>
        <taxon>Chrysomeloidea</taxon>
        <taxon>Chrysomelidae</taxon>
        <taxon>Bruchinae</taxon>
        <taxon>Bruchini</taxon>
        <taxon>Callosobruchus</taxon>
    </lineage>
</organism>
<evidence type="ECO:0000256" key="6">
    <source>
        <dbReference type="RuleBase" id="RU367120"/>
    </source>
</evidence>
<dbReference type="PANTHER" id="PTHR11129:SF2">
    <property type="entry name" value="GERANYLGERANYL TRANSFERASE TYPE-2 SUBUNIT ALPHA"/>
    <property type="match status" value="1"/>
</dbReference>
<dbReference type="PANTHER" id="PTHR11129">
    <property type="entry name" value="PROTEIN FARNESYLTRANSFERASE ALPHA SUBUNIT/RAB GERANYLGERANYL TRANSFERASE ALPHA SUBUNIT"/>
    <property type="match status" value="1"/>
</dbReference>
<gene>
    <name evidence="7" type="ORF">CALMAC_LOCUS17380</name>
</gene>
<keyword evidence="8" id="KW-1185">Reference proteome</keyword>
<dbReference type="EMBL" id="CAACVG010011982">
    <property type="protein sequence ID" value="VEN59336.1"/>
    <property type="molecule type" value="Genomic_DNA"/>
</dbReference>
<dbReference type="EC" id="2.5.1.60" evidence="6"/>
<protein>
    <recommendedName>
        <fullName evidence="6">Geranylgeranyl transferase type-2 subunit alpha</fullName>
        <ecNumber evidence="6">2.5.1.60</ecNumber>
    </recommendedName>
    <alternativeName>
        <fullName evidence="6">Geranylgeranyl transferase type II subunit alpha</fullName>
    </alternativeName>
</protein>
<dbReference type="Pfam" id="PF01239">
    <property type="entry name" value="PPTA"/>
    <property type="match status" value="2"/>
</dbReference>
<evidence type="ECO:0000313" key="7">
    <source>
        <dbReference type="EMBL" id="VEN59336.1"/>
    </source>
</evidence>
<evidence type="ECO:0000256" key="3">
    <source>
        <dbReference type="ARBA" id="ARBA00022679"/>
    </source>
</evidence>
<evidence type="ECO:0000256" key="4">
    <source>
        <dbReference type="ARBA" id="ARBA00022737"/>
    </source>
</evidence>
<comment type="function">
    <text evidence="6">Catalyzes the transfer of a geranyl-geranyl moiety from geranyl-geranyl pyrophosphate to cysteines occuring in specific C-terminal amino acid sequences.</text>
</comment>
<keyword evidence="3 6" id="KW-0808">Transferase</keyword>
<name>A0A653DGK4_CALMS</name>
<dbReference type="GO" id="GO:0005968">
    <property type="term" value="C:Rab-protein geranylgeranyltransferase complex"/>
    <property type="evidence" value="ECO:0007669"/>
    <property type="project" value="TreeGrafter"/>
</dbReference>
<keyword evidence="4" id="KW-0677">Repeat</keyword>